<evidence type="ECO:0000256" key="6">
    <source>
        <dbReference type="ARBA" id="ARBA00039545"/>
    </source>
</evidence>
<evidence type="ECO:0000259" key="9">
    <source>
        <dbReference type="Pfam" id="PF13193"/>
    </source>
</evidence>
<proteinExistence type="predicted"/>
<dbReference type="OrthoDB" id="8185589at2"/>
<dbReference type="AlphaFoldDB" id="A0A1H2TSY9"/>
<dbReference type="CDD" id="cd04433">
    <property type="entry name" value="AFD_class_I"/>
    <property type="match status" value="1"/>
</dbReference>
<comment type="pathway">
    <text evidence="2">Lipid metabolism; fatty acid beta-oxidation.</text>
</comment>
<dbReference type="Gene3D" id="3.30.300.30">
    <property type="match status" value="1"/>
</dbReference>
<evidence type="ECO:0000313" key="10">
    <source>
        <dbReference type="EMBL" id="SDW46409.1"/>
    </source>
</evidence>
<dbReference type="Pfam" id="PF00501">
    <property type="entry name" value="AMP-binding"/>
    <property type="match status" value="1"/>
</dbReference>
<protein>
    <recommendedName>
        <fullName evidence="6">Long-chain-fatty-acid--CoA ligase</fullName>
        <ecNumber evidence="5">6.2.1.3</ecNumber>
    </recommendedName>
    <alternativeName>
        <fullName evidence="7">Long-chain acyl-CoA synthetase</fullName>
    </alternativeName>
</protein>
<name>A0A1H2TSY9_9RHOB</name>
<comment type="subcellular location">
    <subcellularLocation>
        <location evidence="1">Membrane</location>
        <topology evidence="1">Peripheral membrane protein</topology>
    </subcellularLocation>
</comment>
<dbReference type="EC" id="6.2.1.3" evidence="5"/>
<dbReference type="InterPro" id="IPR025110">
    <property type="entry name" value="AMP-bd_C"/>
</dbReference>
<evidence type="ECO:0000256" key="1">
    <source>
        <dbReference type="ARBA" id="ARBA00004170"/>
    </source>
</evidence>
<dbReference type="Gene3D" id="3.40.50.12780">
    <property type="entry name" value="N-terminal domain of ligase-like"/>
    <property type="match status" value="1"/>
</dbReference>
<dbReference type="Proteomes" id="UP000199118">
    <property type="component" value="Unassembled WGS sequence"/>
</dbReference>
<evidence type="ECO:0000256" key="7">
    <source>
        <dbReference type="ARBA" id="ARBA00042773"/>
    </source>
</evidence>
<dbReference type="InterPro" id="IPR050237">
    <property type="entry name" value="ATP-dep_AMP-bd_enzyme"/>
</dbReference>
<evidence type="ECO:0000256" key="2">
    <source>
        <dbReference type="ARBA" id="ARBA00005005"/>
    </source>
</evidence>
<gene>
    <name evidence="10" type="ORF">SAMN05444336_1011087</name>
</gene>
<evidence type="ECO:0000256" key="3">
    <source>
        <dbReference type="ARBA" id="ARBA00022598"/>
    </source>
</evidence>
<keyword evidence="3" id="KW-0436">Ligase</keyword>
<dbReference type="EMBL" id="FNMZ01000001">
    <property type="protein sequence ID" value="SDW46409.1"/>
    <property type="molecule type" value="Genomic_DNA"/>
</dbReference>
<feature type="domain" description="AMP-dependent synthetase/ligase" evidence="8">
    <location>
        <begin position="19"/>
        <end position="384"/>
    </location>
</feature>
<evidence type="ECO:0000256" key="5">
    <source>
        <dbReference type="ARBA" id="ARBA00026121"/>
    </source>
</evidence>
<organism evidence="10 11">
    <name type="scientific">Albimonas donghaensis</name>
    <dbReference type="NCBI Taxonomy" id="356660"/>
    <lineage>
        <taxon>Bacteria</taxon>
        <taxon>Pseudomonadati</taxon>
        <taxon>Pseudomonadota</taxon>
        <taxon>Alphaproteobacteria</taxon>
        <taxon>Rhodobacterales</taxon>
        <taxon>Paracoccaceae</taxon>
        <taxon>Albimonas</taxon>
    </lineage>
</organism>
<dbReference type="PROSITE" id="PS00455">
    <property type="entry name" value="AMP_BINDING"/>
    <property type="match status" value="1"/>
</dbReference>
<dbReference type="RefSeq" id="WP_092680055.1">
    <property type="nucleotide sequence ID" value="NZ_FNMZ01000001.1"/>
</dbReference>
<dbReference type="SUPFAM" id="SSF56801">
    <property type="entry name" value="Acetyl-CoA synthetase-like"/>
    <property type="match status" value="1"/>
</dbReference>
<dbReference type="PANTHER" id="PTHR43767:SF8">
    <property type="entry name" value="LONG-CHAIN-FATTY-ACID--COA LIGASE"/>
    <property type="match status" value="1"/>
</dbReference>
<evidence type="ECO:0000313" key="11">
    <source>
        <dbReference type="Proteomes" id="UP000199118"/>
    </source>
</evidence>
<dbReference type="STRING" id="356660.SAMN05444336_1011087"/>
<evidence type="ECO:0000256" key="4">
    <source>
        <dbReference type="ARBA" id="ARBA00023136"/>
    </source>
</evidence>
<dbReference type="InterPro" id="IPR000873">
    <property type="entry name" value="AMP-dep_synth/lig_dom"/>
</dbReference>
<keyword evidence="11" id="KW-1185">Reference proteome</keyword>
<dbReference type="InterPro" id="IPR045851">
    <property type="entry name" value="AMP-bd_C_sf"/>
</dbReference>
<feature type="domain" description="AMP-binding enzyme C-terminal" evidence="9">
    <location>
        <begin position="435"/>
        <end position="510"/>
    </location>
</feature>
<dbReference type="GO" id="GO:0016020">
    <property type="term" value="C:membrane"/>
    <property type="evidence" value="ECO:0007669"/>
    <property type="project" value="UniProtKB-SubCell"/>
</dbReference>
<evidence type="ECO:0000259" key="8">
    <source>
        <dbReference type="Pfam" id="PF00501"/>
    </source>
</evidence>
<dbReference type="InterPro" id="IPR020845">
    <property type="entry name" value="AMP-binding_CS"/>
</dbReference>
<reference evidence="10 11" key="1">
    <citation type="submission" date="2016-10" db="EMBL/GenBank/DDBJ databases">
        <authorList>
            <person name="de Groot N.N."/>
        </authorList>
    </citation>
    <scope>NUCLEOTIDE SEQUENCE [LARGE SCALE GENOMIC DNA]</scope>
    <source>
        <strain evidence="10 11">DSM 17890</strain>
    </source>
</reference>
<accession>A0A1H2TSY9</accession>
<dbReference type="InterPro" id="IPR042099">
    <property type="entry name" value="ANL_N_sf"/>
</dbReference>
<keyword evidence="4" id="KW-0472">Membrane</keyword>
<dbReference type="Pfam" id="PF13193">
    <property type="entry name" value="AMP-binding_C"/>
    <property type="match status" value="1"/>
</dbReference>
<dbReference type="PANTHER" id="PTHR43767">
    <property type="entry name" value="LONG-CHAIN-FATTY-ACID--COA LIGASE"/>
    <property type="match status" value="1"/>
</dbReference>
<dbReference type="GO" id="GO:0004467">
    <property type="term" value="F:long-chain fatty acid-CoA ligase activity"/>
    <property type="evidence" value="ECO:0007669"/>
    <property type="project" value="UniProtKB-EC"/>
</dbReference>
<sequence>MTAEPARLHDLLALSRERGGPAFVDEAGAPVTAAAFDARVAGTADWLSAQGLRAGDCLAVWLDNGLDWPALLFAAARLGLRVAAVNTRYKAFELEHIIARSHASLIVLGAGEGRSDHLAILAEADPARIPELTAIAVRGPLPETPPLPGRRLAAFDPVPSVAAPAPDQTSDPDVPLIFFTTSGTTSAPKLVTHSQRTLALHAHRCASAFGFDAPGAGFLAAMPFCGVFGLSSFLAAVAGAAPAHMMAQFDAAHAARIIRAHGLSHIFGSDEMFRRLIELDEPALAASACCGFGAFTPGLGEILRAAADRGVPLRGVYGASELHALFGIQPMSQPVAERIKGGGAPASRERAEIRVRDPETGALLPPGETGELEFRCDTSFLGYFENPEATARAVDAEGFYRSGDIGHLRGDGTFVYAARGGDAIRLSGFLVDPAEIEEALRGVAGVGDAQVVGLEIGGRLRPVAFVIPDPAATGAFDEAKALAEAGARLAHFKTPARLFPIDAFPVTQSANGVKIRKSELRDMARARLEALAET</sequence>